<accession>A0A9N8Z2K3</accession>
<evidence type="ECO:0000313" key="2">
    <source>
        <dbReference type="Proteomes" id="UP000789396"/>
    </source>
</evidence>
<comment type="caution">
    <text evidence="1">The sequence shown here is derived from an EMBL/GenBank/DDBJ whole genome shotgun (WGS) entry which is preliminary data.</text>
</comment>
<dbReference type="OrthoDB" id="2380345at2759"/>
<protein>
    <submittedName>
        <fullName evidence="1">17709_t:CDS:1</fullName>
    </submittedName>
</protein>
<reference evidence="1" key="1">
    <citation type="submission" date="2021-06" db="EMBL/GenBank/DDBJ databases">
        <authorList>
            <person name="Kallberg Y."/>
            <person name="Tangrot J."/>
            <person name="Rosling A."/>
        </authorList>
    </citation>
    <scope>NUCLEOTIDE SEQUENCE</scope>
    <source>
        <strain evidence="1">IN212</strain>
    </source>
</reference>
<dbReference type="Proteomes" id="UP000789396">
    <property type="component" value="Unassembled WGS sequence"/>
</dbReference>
<keyword evidence="2" id="KW-1185">Reference proteome</keyword>
<evidence type="ECO:0000313" key="1">
    <source>
        <dbReference type="EMBL" id="CAG8472139.1"/>
    </source>
</evidence>
<proteinExistence type="predicted"/>
<sequence>MTPTLPFIIGVASGNDPLWVYYLCVLSINVGGIANAIQYICHEGFLSKSRTLSSHQVSNSISNSNTSEQLSETSYNSELPVLKKEISCCASICFNTLLSYDLEFNCEYVSALRTKTSYYITTNPNEMCPETLKLHIKSFSVSQF</sequence>
<name>A0A9N8Z2K3_9GLOM</name>
<gene>
    <name evidence="1" type="ORF">RFULGI_LOCUS1166</name>
</gene>
<dbReference type="EMBL" id="CAJVPZ010000649">
    <property type="protein sequence ID" value="CAG8472139.1"/>
    <property type="molecule type" value="Genomic_DNA"/>
</dbReference>
<dbReference type="AlphaFoldDB" id="A0A9N8Z2K3"/>
<organism evidence="1 2">
    <name type="scientific">Racocetra fulgida</name>
    <dbReference type="NCBI Taxonomy" id="60492"/>
    <lineage>
        <taxon>Eukaryota</taxon>
        <taxon>Fungi</taxon>
        <taxon>Fungi incertae sedis</taxon>
        <taxon>Mucoromycota</taxon>
        <taxon>Glomeromycotina</taxon>
        <taxon>Glomeromycetes</taxon>
        <taxon>Diversisporales</taxon>
        <taxon>Gigasporaceae</taxon>
        <taxon>Racocetra</taxon>
    </lineage>
</organism>